<dbReference type="EMBL" id="MU267612">
    <property type="protein sequence ID" value="KAH7914570.1"/>
    <property type="molecule type" value="Genomic_DNA"/>
</dbReference>
<dbReference type="Proteomes" id="UP000790377">
    <property type="component" value="Unassembled WGS sequence"/>
</dbReference>
<evidence type="ECO:0000313" key="2">
    <source>
        <dbReference type="Proteomes" id="UP000790377"/>
    </source>
</evidence>
<reference evidence="1" key="1">
    <citation type="journal article" date="2021" name="New Phytol.">
        <title>Evolutionary innovations through gain and loss of genes in the ectomycorrhizal Boletales.</title>
        <authorList>
            <person name="Wu G."/>
            <person name="Miyauchi S."/>
            <person name="Morin E."/>
            <person name="Kuo A."/>
            <person name="Drula E."/>
            <person name="Varga T."/>
            <person name="Kohler A."/>
            <person name="Feng B."/>
            <person name="Cao Y."/>
            <person name="Lipzen A."/>
            <person name="Daum C."/>
            <person name="Hundley H."/>
            <person name="Pangilinan J."/>
            <person name="Johnson J."/>
            <person name="Barry K."/>
            <person name="LaButti K."/>
            <person name="Ng V."/>
            <person name="Ahrendt S."/>
            <person name="Min B."/>
            <person name="Choi I.G."/>
            <person name="Park H."/>
            <person name="Plett J.M."/>
            <person name="Magnuson J."/>
            <person name="Spatafora J.W."/>
            <person name="Nagy L.G."/>
            <person name="Henrissat B."/>
            <person name="Grigoriev I.V."/>
            <person name="Yang Z.L."/>
            <person name="Xu J."/>
            <person name="Martin F.M."/>
        </authorList>
    </citation>
    <scope>NUCLEOTIDE SEQUENCE</scope>
    <source>
        <strain evidence="1">ATCC 28755</strain>
    </source>
</reference>
<organism evidence="1 2">
    <name type="scientific">Hygrophoropsis aurantiaca</name>
    <dbReference type="NCBI Taxonomy" id="72124"/>
    <lineage>
        <taxon>Eukaryota</taxon>
        <taxon>Fungi</taxon>
        <taxon>Dikarya</taxon>
        <taxon>Basidiomycota</taxon>
        <taxon>Agaricomycotina</taxon>
        <taxon>Agaricomycetes</taxon>
        <taxon>Agaricomycetidae</taxon>
        <taxon>Boletales</taxon>
        <taxon>Coniophorineae</taxon>
        <taxon>Hygrophoropsidaceae</taxon>
        <taxon>Hygrophoropsis</taxon>
    </lineage>
</organism>
<keyword evidence="1" id="KW-0378">Hydrolase</keyword>
<accession>A0ACB8AN06</accession>
<gene>
    <name evidence="1" type="ORF">BJ138DRAFT_1123457</name>
</gene>
<protein>
    <submittedName>
        <fullName evidence="1">P-loop containing nucleoside triphosphate hydrolase protein</fullName>
    </submittedName>
</protein>
<sequence length="309" mass="35185">MANESTRKKWKGKERKKSDKVMDPRDVSVNDFIIPIMGPTGVGKSTFVNTAAGRDVMTVGHDLKACTAQLHHVVVNHPAHPETRIVFVDTPGFDDTFESDYEILRRISVWLAQSYSDNMKIAGVIYLHEITQKRMYGSTRKNLDMFHELCGHESGKNIVLATSKWGNILEDAGARFENQLKTTFWKDLVEEGSSVERFLGTSESAWAVVDHVVREHQQLIALHIQKELVDLQKLLPETKAGDSLRKSLQEILETHQKTVKELQESKDPARAQERLREAQTKIQVSIDEIKKLQGKPSLGERISQWLCFR</sequence>
<keyword evidence="2" id="KW-1185">Reference proteome</keyword>
<comment type="caution">
    <text evidence="1">The sequence shown here is derived from an EMBL/GenBank/DDBJ whole genome shotgun (WGS) entry which is preliminary data.</text>
</comment>
<evidence type="ECO:0000313" key="1">
    <source>
        <dbReference type="EMBL" id="KAH7914570.1"/>
    </source>
</evidence>
<proteinExistence type="predicted"/>
<name>A0ACB8AN06_9AGAM</name>